<accession>A0A8J8KC32</accession>
<dbReference type="CDD" id="cd00367">
    <property type="entry name" value="PTS-HPr_like"/>
    <property type="match status" value="1"/>
</dbReference>
<dbReference type="Pfam" id="PF00381">
    <property type="entry name" value="PTS-HPr"/>
    <property type="match status" value="1"/>
</dbReference>
<evidence type="ECO:0000256" key="2">
    <source>
        <dbReference type="ARBA" id="ARBA00004496"/>
    </source>
</evidence>
<keyword evidence="6" id="KW-0813">Transport</keyword>
<proteinExistence type="inferred from homology"/>
<dbReference type="InterPro" id="IPR035895">
    <property type="entry name" value="HPr-like_sf"/>
</dbReference>
<sequence length="88" mass="9228">MVTKKFKVIDAMGLHARPAAKLVHAASQFQSEISIESNGKKVNLKSIMGVMSLGVGQGAEITISAEGNDEVEALTSLESTLNEEGLAV</sequence>
<keyword evidence="6" id="KW-0762">Sugar transport</keyword>
<dbReference type="PRINTS" id="PR00107">
    <property type="entry name" value="PHOSPHOCPHPR"/>
</dbReference>
<keyword evidence="7" id="KW-0598">Phosphotransferase system</keyword>
<dbReference type="Proteomes" id="UP000625804">
    <property type="component" value="Unassembled WGS sequence"/>
</dbReference>
<dbReference type="PANTHER" id="PTHR33705">
    <property type="entry name" value="PHOSPHOCARRIER PROTEIN HPR"/>
    <property type="match status" value="1"/>
</dbReference>
<evidence type="ECO:0000313" key="10">
    <source>
        <dbReference type="Proteomes" id="UP000625804"/>
    </source>
</evidence>
<evidence type="ECO:0000313" key="9">
    <source>
        <dbReference type="EMBL" id="NSL52207.1"/>
    </source>
</evidence>
<protein>
    <recommendedName>
        <fullName evidence="4">Phosphocarrier protein HPr</fullName>
    </recommendedName>
</protein>
<dbReference type="PROSITE" id="PS51350">
    <property type="entry name" value="PTS_HPR_DOM"/>
    <property type="match status" value="1"/>
</dbReference>
<dbReference type="InterPro" id="IPR001020">
    <property type="entry name" value="PTS_HPr_His_P_site"/>
</dbReference>
<evidence type="ECO:0000259" key="8">
    <source>
        <dbReference type="PROSITE" id="PS51350"/>
    </source>
</evidence>
<dbReference type="AlphaFoldDB" id="A0A8J8KC32"/>
<dbReference type="SUPFAM" id="SSF55594">
    <property type="entry name" value="HPr-like"/>
    <property type="match status" value="1"/>
</dbReference>
<dbReference type="NCBIfam" id="TIGR01003">
    <property type="entry name" value="PTS_HPr_family"/>
    <property type="match status" value="1"/>
</dbReference>
<evidence type="ECO:0000256" key="5">
    <source>
        <dbReference type="ARBA" id="ARBA00022490"/>
    </source>
</evidence>
<dbReference type="PROSITE" id="PS00369">
    <property type="entry name" value="PTS_HPR_HIS"/>
    <property type="match status" value="1"/>
</dbReference>
<evidence type="ECO:0000256" key="4">
    <source>
        <dbReference type="ARBA" id="ARBA00020422"/>
    </source>
</evidence>
<dbReference type="PANTHER" id="PTHR33705:SF2">
    <property type="entry name" value="PHOSPHOCARRIER PROTEIN NPR"/>
    <property type="match status" value="1"/>
</dbReference>
<evidence type="ECO:0000256" key="1">
    <source>
        <dbReference type="ARBA" id="ARBA00003681"/>
    </source>
</evidence>
<dbReference type="RefSeq" id="WP_173731413.1">
    <property type="nucleotide sequence ID" value="NZ_JABTTE010000013.1"/>
</dbReference>
<comment type="subcellular location">
    <subcellularLocation>
        <location evidence="2">Cytoplasm</location>
    </subcellularLocation>
</comment>
<dbReference type="NCBIfam" id="NF010352">
    <property type="entry name" value="PRK13780.1"/>
    <property type="match status" value="1"/>
</dbReference>
<dbReference type="InterPro" id="IPR000032">
    <property type="entry name" value="HPr-like"/>
</dbReference>
<dbReference type="Gene3D" id="3.30.1340.10">
    <property type="entry name" value="HPr-like"/>
    <property type="match status" value="1"/>
</dbReference>
<comment type="caution">
    <text evidence="9">The sequence shown here is derived from an EMBL/GenBank/DDBJ whole genome shotgun (WGS) entry which is preliminary data.</text>
</comment>
<keyword evidence="10" id="KW-1185">Reference proteome</keyword>
<evidence type="ECO:0000256" key="7">
    <source>
        <dbReference type="ARBA" id="ARBA00022683"/>
    </source>
</evidence>
<evidence type="ECO:0000256" key="3">
    <source>
        <dbReference type="ARBA" id="ARBA00010736"/>
    </source>
</evidence>
<dbReference type="EMBL" id="JABTTE010000013">
    <property type="protein sequence ID" value="NSL52207.1"/>
    <property type="molecule type" value="Genomic_DNA"/>
</dbReference>
<comment type="function">
    <text evidence="1">General (non sugar-specific) component of the phosphoenolpyruvate-dependent sugar phosphotransferase system (sugar PTS). This major carbohydrate active-transport system catalyzes the phosphorylation of incoming sugar substrates concomitantly with their translocation across the cell membrane. The phosphoryl group from phosphoenolpyruvate (PEP) is transferred to the phosphoryl carrier protein HPr by enzyme I. Phospho-HPr then transfers it to the PTS EIIA domain.</text>
</comment>
<dbReference type="GO" id="GO:0005737">
    <property type="term" value="C:cytoplasm"/>
    <property type="evidence" value="ECO:0007669"/>
    <property type="project" value="UniProtKB-SubCell"/>
</dbReference>
<reference evidence="9" key="1">
    <citation type="submission" date="2020-06" db="EMBL/GenBank/DDBJ databases">
        <title>A novel thermopfilic bacterium from Erzurum, Turkey.</title>
        <authorList>
            <person name="Adiguzel A."/>
            <person name="Ay H."/>
            <person name="Baltaci M.O."/>
        </authorList>
    </citation>
    <scope>NUCLEOTIDE SEQUENCE</scope>
    <source>
        <strain evidence="9">P2</strain>
    </source>
</reference>
<dbReference type="InterPro" id="IPR050399">
    <property type="entry name" value="HPr"/>
</dbReference>
<keyword evidence="5" id="KW-0963">Cytoplasm</keyword>
<gene>
    <name evidence="9" type="ORF">HR057_10630</name>
</gene>
<comment type="similarity">
    <text evidence="3">Belongs to the HPr family.</text>
</comment>
<name>A0A8J8KC32_9BACI</name>
<dbReference type="GO" id="GO:0009401">
    <property type="term" value="P:phosphoenolpyruvate-dependent sugar phosphotransferase system"/>
    <property type="evidence" value="ECO:0007669"/>
    <property type="project" value="UniProtKB-KW"/>
</dbReference>
<feature type="domain" description="HPr" evidence="8">
    <location>
        <begin position="1"/>
        <end position="88"/>
    </location>
</feature>
<dbReference type="PROSITE" id="PS00589">
    <property type="entry name" value="PTS_HPR_SER"/>
    <property type="match status" value="1"/>
</dbReference>
<organism evidence="9 10">
    <name type="scientific">Calidifontibacillus erzurumensis</name>
    <dbReference type="NCBI Taxonomy" id="2741433"/>
    <lineage>
        <taxon>Bacteria</taxon>
        <taxon>Bacillati</taxon>
        <taxon>Bacillota</taxon>
        <taxon>Bacilli</taxon>
        <taxon>Bacillales</taxon>
        <taxon>Bacillaceae</taxon>
        <taxon>Calidifontibacillus/Schinkia group</taxon>
        <taxon>Calidifontibacillus</taxon>
    </lineage>
</organism>
<dbReference type="InterPro" id="IPR002114">
    <property type="entry name" value="PTS_HPr_Ser_P_site"/>
</dbReference>
<evidence type="ECO:0000256" key="6">
    <source>
        <dbReference type="ARBA" id="ARBA00022597"/>
    </source>
</evidence>